<accession>A0A098Y3Y9</accession>
<feature type="transmembrane region" description="Helical" evidence="2">
    <location>
        <begin position="572"/>
        <end position="598"/>
    </location>
</feature>
<feature type="transmembrane region" description="Helical" evidence="2">
    <location>
        <begin position="356"/>
        <end position="372"/>
    </location>
</feature>
<gene>
    <name evidence="3" type="ORF">IN07_19560</name>
</gene>
<feature type="transmembrane region" description="Helical" evidence="2">
    <location>
        <begin position="505"/>
        <end position="524"/>
    </location>
</feature>
<feature type="transmembrane region" description="Helical" evidence="2">
    <location>
        <begin position="309"/>
        <end position="326"/>
    </location>
</feature>
<feature type="transmembrane region" description="Helical" evidence="2">
    <location>
        <begin position="464"/>
        <end position="485"/>
    </location>
</feature>
<dbReference type="RefSeq" id="WP_036338659.1">
    <property type="nucleotide sequence ID" value="NZ_JPMX01000091.1"/>
</dbReference>
<dbReference type="OrthoDB" id="3416299at2"/>
<dbReference type="EMBL" id="JPMX01000091">
    <property type="protein sequence ID" value="KGH45140.1"/>
    <property type="molecule type" value="Genomic_DNA"/>
</dbReference>
<feature type="transmembrane region" description="Helical" evidence="2">
    <location>
        <begin position="63"/>
        <end position="81"/>
    </location>
</feature>
<dbReference type="AlphaFoldDB" id="A0A098Y3Y9"/>
<dbReference type="InterPro" id="IPR058062">
    <property type="entry name" value="SCO7613_C"/>
</dbReference>
<feature type="transmembrane region" description="Helical" evidence="2">
    <location>
        <begin position="434"/>
        <end position="452"/>
    </location>
</feature>
<comment type="caution">
    <text evidence="3">The sequence shown here is derived from an EMBL/GenBank/DDBJ whole genome shotgun (WGS) entry which is preliminary data.</text>
</comment>
<evidence type="ECO:0000313" key="3">
    <source>
        <dbReference type="EMBL" id="KGH45140.1"/>
    </source>
</evidence>
<evidence type="ECO:0008006" key="5">
    <source>
        <dbReference type="Google" id="ProtNLM"/>
    </source>
</evidence>
<feature type="transmembrane region" description="Helical" evidence="2">
    <location>
        <begin position="165"/>
        <end position="186"/>
    </location>
</feature>
<sequence length="616" mass="59588">MPGSPEVVYPPPLGSPPPTTAPPATAPTDTGTGDVAPQQVLLGAGAVAVVAAGAATLTDAGSVPGLLVVALLTVAATLGSLRAGHRGLRSSEEALASAAVVLAAVAAWSAGDGPGGPSAVLLSLLAAVFVVLGLITRTTLTWPIAAWGAGQGAVLSALTGSGLSLAPHASAVLATAVAGLVVTLAVRRAVAAVTLVTAAAWWVTGVVEAAAHVWTTESVAAALVPSALMLLAAGALLALRRRADLLPLLGPPAAVPVLAGLVAGAAVAGLLQASGPVGVMTSGYLGLALATVVGAVASPGPAGPLRPSGLAAAAVLTGLAVVQLLGSGRWSALAALVAVAAVPALVVAARRPSDRRWALPAVVGCLAAAVLLTEADGGLGSAPAGQLLVLLCLLALGAGTALRGQPAELPLTWTAAAVAAAGLAQLVGTGHLTGLALALGVVGAGFIASGAVTDRARVRAGGCAALVVAAWLAAGSAGIGVPEAYTLPAATVLWLYSGRRLASGASWPAWGPGLVVAFVPSVWLAATEPDLLRLVLVVLAATSCATAGSRWQVQAPLVVGAASLTAVALGRLVVHLPLTGLLAVGAAGAVMLAAGAVYEQRRTRARAAFARVADLR</sequence>
<proteinExistence type="predicted"/>
<keyword evidence="4" id="KW-1185">Reference proteome</keyword>
<keyword evidence="2" id="KW-0812">Transmembrane</keyword>
<feature type="transmembrane region" description="Helical" evidence="2">
    <location>
        <begin position="220"/>
        <end position="239"/>
    </location>
</feature>
<feature type="transmembrane region" description="Helical" evidence="2">
    <location>
        <begin position="384"/>
        <end position="402"/>
    </location>
</feature>
<feature type="transmembrane region" description="Helical" evidence="2">
    <location>
        <begin position="193"/>
        <end position="214"/>
    </location>
</feature>
<evidence type="ECO:0000256" key="2">
    <source>
        <dbReference type="SAM" id="Phobius"/>
    </source>
</evidence>
<dbReference type="STRING" id="1522368.IN07_19560"/>
<feature type="transmembrane region" description="Helical" evidence="2">
    <location>
        <begin position="246"/>
        <end position="271"/>
    </location>
</feature>
<feature type="compositionally biased region" description="Pro residues" evidence="1">
    <location>
        <begin position="8"/>
        <end position="25"/>
    </location>
</feature>
<protein>
    <recommendedName>
        <fullName evidence="5">DUF2157 domain-containing protein</fullName>
    </recommendedName>
</protein>
<organism evidence="3 4">
    <name type="scientific">Modestobacter caceresii</name>
    <dbReference type="NCBI Taxonomy" id="1522368"/>
    <lineage>
        <taxon>Bacteria</taxon>
        <taxon>Bacillati</taxon>
        <taxon>Actinomycetota</taxon>
        <taxon>Actinomycetes</taxon>
        <taxon>Geodermatophilales</taxon>
        <taxon>Geodermatophilaceae</taxon>
        <taxon>Modestobacter</taxon>
    </lineage>
</organism>
<evidence type="ECO:0000313" key="4">
    <source>
        <dbReference type="Proteomes" id="UP000029713"/>
    </source>
</evidence>
<feature type="transmembrane region" description="Helical" evidence="2">
    <location>
        <begin position="40"/>
        <end position="57"/>
    </location>
</feature>
<feature type="transmembrane region" description="Helical" evidence="2">
    <location>
        <begin position="531"/>
        <end position="552"/>
    </location>
</feature>
<feature type="transmembrane region" description="Helical" evidence="2">
    <location>
        <begin position="117"/>
        <end position="135"/>
    </location>
</feature>
<dbReference type="Proteomes" id="UP000029713">
    <property type="component" value="Unassembled WGS sequence"/>
</dbReference>
<reference evidence="3 4" key="1">
    <citation type="submission" date="2014-07" db="EMBL/GenBank/DDBJ databases">
        <title>Biosystematic studies on Modestobacter strains isolated from extreme hyper-arid desert soil and from historic building.</title>
        <authorList>
            <person name="Bukarasam K."/>
            <person name="Bull A."/>
            <person name="Girard G."/>
            <person name="van Wezel G."/>
            <person name="Goodfellow M."/>
        </authorList>
    </citation>
    <scope>NUCLEOTIDE SEQUENCE [LARGE SCALE GENOMIC DNA]</scope>
    <source>
        <strain evidence="3 4">KNN45-2b</strain>
    </source>
</reference>
<evidence type="ECO:0000256" key="1">
    <source>
        <dbReference type="SAM" id="MobiDB-lite"/>
    </source>
</evidence>
<feature type="transmembrane region" description="Helical" evidence="2">
    <location>
        <begin position="409"/>
        <end position="428"/>
    </location>
</feature>
<feature type="transmembrane region" description="Helical" evidence="2">
    <location>
        <begin position="332"/>
        <end position="349"/>
    </location>
</feature>
<keyword evidence="2" id="KW-0472">Membrane</keyword>
<feature type="region of interest" description="Disordered" evidence="1">
    <location>
        <begin position="1"/>
        <end position="35"/>
    </location>
</feature>
<feature type="transmembrane region" description="Helical" evidence="2">
    <location>
        <begin position="93"/>
        <end position="111"/>
    </location>
</feature>
<name>A0A098Y3Y9_9ACTN</name>
<dbReference type="NCBIfam" id="NF047321">
    <property type="entry name" value="SCO7613_CTERM"/>
    <property type="match status" value="1"/>
</dbReference>
<feature type="transmembrane region" description="Helical" evidence="2">
    <location>
        <begin position="277"/>
        <end position="297"/>
    </location>
</feature>
<keyword evidence="2" id="KW-1133">Transmembrane helix</keyword>